<accession>R8CIH7</accession>
<comment type="caution">
    <text evidence="1">The sequence shown here is derived from an EMBL/GenBank/DDBJ whole genome shotgun (WGS) entry which is preliminary data.</text>
</comment>
<dbReference type="EMBL" id="AHDZ01000070">
    <property type="protein sequence ID" value="EOO11426.1"/>
    <property type="molecule type" value="Genomic_DNA"/>
</dbReference>
<name>R8CIH7_BACCE</name>
<gene>
    <name evidence="1" type="ORF">IGA_05689</name>
</gene>
<organism evidence="1 2">
    <name type="scientific">Bacillus cereus HuA3-9</name>
    <dbReference type="NCBI Taxonomy" id="1053205"/>
    <lineage>
        <taxon>Bacteria</taxon>
        <taxon>Bacillati</taxon>
        <taxon>Bacillota</taxon>
        <taxon>Bacilli</taxon>
        <taxon>Bacillales</taxon>
        <taxon>Bacillaceae</taxon>
        <taxon>Bacillus</taxon>
        <taxon>Bacillus cereus group</taxon>
    </lineage>
</organism>
<sequence length="79" mass="9017">MGGYVIYLSSERDPKDVHNSYGYWGGKTYTVDGLNFPTIGIDLEVDVKIYKSEKRAETMAEKLADRCPYVLSYLVEEVE</sequence>
<dbReference type="AlphaFoldDB" id="R8CIH7"/>
<reference evidence="1 2" key="1">
    <citation type="submission" date="2012-12" db="EMBL/GenBank/DDBJ databases">
        <title>The Genome Sequence of Bacillus cereus HuA3-9.</title>
        <authorList>
            <consortium name="The Broad Institute Genome Sequencing Platform"/>
            <consortium name="The Broad Institute Genome Sequencing Center for Infectious Disease"/>
            <person name="Feldgarden M."/>
            <person name="Van der Auwera G.A."/>
            <person name="Mahillon J."/>
            <person name="Duprez V."/>
            <person name="Timmery S."/>
            <person name="Mattelet C."/>
            <person name="Dierick K."/>
            <person name="Sun M."/>
            <person name="Yu Z."/>
            <person name="Zhu L."/>
            <person name="Hu X."/>
            <person name="Shank E.B."/>
            <person name="Swiecicka I."/>
            <person name="Hansen B.M."/>
            <person name="Andrup L."/>
            <person name="Walker B."/>
            <person name="Young S.K."/>
            <person name="Zeng Q."/>
            <person name="Gargeya S."/>
            <person name="Fitzgerald M."/>
            <person name="Haas B."/>
            <person name="Abouelleil A."/>
            <person name="Alvarado L."/>
            <person name="Arachchi H.M."/>
            <person name="Berlin A.M."/>
            <person name="Chapman S.B."/>
            <person name="Dewar J."/>
            <person name="Goldberg J."/>
            <person name="Griggs A."/>
            <person name="Gujja S."/>
            <person name="Hansen M."/>
            <person name="Howarth C."/>
            <person name="Imamovic A."/>
            <person name="Larimer J."/>
            <person name="McCowan C."/>
            <person name="Murphy C."/>
            <person name="Neiman D."/>
            <person name="Pearson M."/>
            <person name="Priest M."/>
            <person name="Roberts A."/>
            <person name="Saif S."/>
            <person name="Shea T."/>
            <person name="Sisk P."/>
            <person name="Sykes S."/>
            <person name="Wortman J."/>
            <person name="Nusbaum C."/>
            <person name="Birren B."/>
        </authorList>
    </citation>
    <scope>NUCLEOTIDE SEQUENCE [LARGE SCALE GENOMIC DNA]</scope>
    <source>
        <strain evidence="1 2">HuA3-9</strain>
    </source>
</reference>
<evidence type="ECO:0000313" key="2">
    <source>
        <dbReference type="Proteomes" id="UP000014003"/>
    </source>
</evidence>
<dbReference type="Proteomes" id="UP000014003">
    <property type="component" value="Unassembled WGS sequence"/>
</dbReference>
<protein>
    <submittedName>
        <fullName evidence="1">Uncharacterized protein</fullName>
    </submittedName>
</protein>
<dbReference type="RefSeq" id="WP_016094922.1">
    <property type="nucleotide sequence ID" value="NZ_KB976126.1"/>
</dbReference>
<evidence type="ECO:0000313" key="1">
    <source>
        <dbReference type="EMBL" id="EOO11426.1"/>
    </source>
</evidence>
<dbReference type="HOGENOM" id="CLU_2598532_0_0_9"/>
<dbReference type="PATRIC" id="fig|1053205.3.peg.5744"/>
<proteinExistence type="predicted"/>